<evidence type="ECO:0000313" key="1">
    <source>
        <dbReference type="EMBL" id="CCJ74907.1"/>
    </source>
</evidence>
<gene>
    <name evidence="1" type="ORF">BN137_4313</name>
</gene>
<name>K8AKV4_9ENTR</name>
<evidence type="ECO:0000313" key="2">
    <source>
        <dbReference type="Proteomes" id="UP000009340"/>
    </source>
</evidence>
<dbReference type="EMBL" id="CAKW01000154">
    <property type="protein sequence ID" value="CCJ74907.1"/>
    <property type="molecule type" value="Genomic_DNA"/>
</dbReference>
<accession>K8AKV4</accession>
<comment type="caution">
    <text evidence="1">The sequence shown here is derived from an EMBL/GenBank/DDBJ whole genome shotgun (WGS) entry which is preliminary data.</text>
</comment>
<protein>
    <submittedName>
        <fullName evidence="1">Uncharacterized protein</fullName>
    </submittedName>
</protein>
<reference evidence="1" key="1">
    <citation type="submission" date="2012-07" db="EMBL/GenBank/DDBJ databases">
        <authorList>
            <person name="Cummings C."/>
        </authorList>
    </citation>
    <scope>NUCLEOTIDE SEQUENCE</scope>
    <source>
        <strain evidence="1">1330</strain>
    </source>
</reference>
<dbReference type="Proteomes" id="UP000009340">
    <property type="component" value="Unassembled WGS sequence"/>
</dbReference>
<proteinExistence type="predicted"/>
<organism evidence="1 2">
    <name type="scientific">Cronobacter condimenti 1330</name>
    <dbReference type="NCBI Taxonomy" id="1073999"/>
    <lineage>
        <taxon>Bacteria</taxon>
        <taxon>Pseudomonadati</taxon>
        <taxon>Pseudomonadota</taxon>
        <taxon>Gammaproteobacteria</taxon>
        <taxon>Enterobacterales</taxon>
        <taxon>Enterobacteriaceae</taxon>
        <taxon>Cronobacter</taxon>
    </lineage>
</organism>
<sequence>MFRFGNGKQQWGMNVATIVPELLNTHTLPALKTDNDFYHENIL</sequence>
<dbReference type="AlphaFoldDB" id="K8AKV4"/>